<dbReference type="KEGG" id="vg:80517814"/>
<dbReference type="EMBL" id="MF405918">
    <property type="protein sequence ID" value="QKU34489.1"/>
    <property type="molecule type" value="Genomic_DNA"/>
</dbReference>
<dbReference type="RefSeq" id="YP_010781123.1">
    <property type="nucleotide sequence ID" value="NC_075038.1"/>
</dbReference>
<protein>
    <submittedName>
        <fullName evidence="1">Uncharacterized protein</fullName>
    </submittedName>
</protein>
<dbReference type="GeneID" id="80517814"/>
<sequence>MATNNYLAYYGSYYGYPGTYCGTSYYNKTCCNPCKPQCVCKPKCNPCQYVCQPQCPQPCVVTCPQPCIPNPPPCPQPCPPCPTVAYVTNIPTATTVVSGGAAIPVGTVIAPGTTTVPAGTVTVINGFTGAATTNVGGITANNGFFTIPIAGRYVISANTCFAAVATVLATDVRELYIYRVDALSGVVTLLAVDSRTPIAGQPTCINLATVADLNVGDRVFVAARQINGGTGAAVDTTTTGRLAITRVC</sequence>
<dbReference type="Gene3D" id="2.60.120.40">
    <property type="match status" value="1"/>
</dbReference>
<evidence type="ECO:0000313" key="1">
    <source>
        <dbReference type="EMBL" id="QKU34489.1"/>
    </source>
</evidence>
<accession>A0A6N1NH49</accession>
<organism evidence="1">
    <name type="scientific">Tupanvirus deep ocean</name>
    <dbReference type="NCBI Taxonomy" id="2126984"/>
    <lineage>
        <taxon>Viruses</taxon>
        <taxon>Varidnaviria</taxon>
        <taxon>Bamfordvirae</taxon>
        <taxon>Nucleocytoviricota</taxon>
        <taxon>Megaviricetes</taxon>
        <taxon>Imitervirales</taxon>
        <taxon>Mimiviridae</taxon>
        <taxon>Megamimivirinae</taxon>
        <taxon>Tupanvirus</taxon>
        <taxon>Tupanvirus altamarinense</taxon>
    </lineage>
</organism>
<dbReference type="InterPro" id="IPR008983">
    <property type="entry name" value="Tumour_necrosis_fac-like_dom"/>
</dbReference>
<dbReference type="SUPFAM" id="SSF49842">
    <property type="entry name" value="TNF-like"/>
    <property type="match status" value="1"/>
</dbReference>
<proteinExistence type="predicted"/>
<dbReference type="PRINTS" id="PR00021">
    <property type="entry name" value="PRORICH"/>
</dbReference>
<reference evidence="1" key="1">
    <citation type="submission" date="2017-06" db="EMBL/GenBank/DDBJ databases">
        <authorList>
            <person name="Assis F.L."/>
            <person name="Abrahao J.S."/>
            <person name="Silva L."/>
            <person name="Khalil J.B."/>
            <person name="Rodrigues R."/>
            <person name="Silva L.S."/>
            <person name="Boratto P."/>
            <person name="Andrade M."/>
            <person name="Kroon E.G."/>
            <person name="Ribeiro B."/>
            <person name="Bergier I."/>
            <person name="Seligmann H."/>
            <person name="Ghigo E."/>
            <person name="Colson P."/>
            <person name="Levasseur A."/>
            <person name="Raoult D."/>
            <person name="Scola B.L."/>
        </authorList>
    </citation>
    <scope>NUCLEOTIDE SEQUENCE</scope>
    <source>
        <strain evidence="1">Deep ocean</strain>
    </source>
</reference>
<name>A0A6N1NH49_9VIRU</name>
<reference evidence="1" key="2">
    <citation type="journal article" date="2018" name="Nat. Commun.">
        <title>Tailed giant Tupanvirus possesses the most complete translational apparatus of the known virosphere.</title>
        <authorList>
            <person name="Abrahao J."/>
            <person name="Silva L."/>
            <person name="Silva L.S."/>
            <person name="Khalil J.Y.B."/>
            <person name="Rodrigues R."/>
            <person name="Arantes T."/>
            <person name="Assis F."/>
            <person name="Boratto P."/>
            <person name="Andrade M."/>
            <person name="Kroon E.G."/>
            <person name="Ribeiro B."/>
            <person name="Bergier I."/>
            <person name="Seligmann H."/>
            <person name="Ghigo E."/>
            <person name="Colson P."/>
            <person name="Levasseur A."/>
            <person name="Kroemer G."/>
            <person name="Raoult D."/>
            <person name="La Scola B."/>
        </authorList>
    </citation>
    <scope>NUCLEOTIDE SEQUENCE [LARGE SCALE GENOMIC DNA]</scope>
    <source>
        <strain evidence="1">Deep ocean</strain>
    </source>
</reference>